<evidence type="ECO:0000313" key="4">
    <source>
        <dbReference type="Proteomes" id="UP000078561"/>
    </source>
</evidence>
<dbReference type="SUPFAM" id="SSF47923">
    <property type="entry name" value="Ypt/Rab-GAP domain of gyp1p"/>
    <property type="match status" value="1"/>
</dbReference>
<dbReference type="OrthoDB" id="294251at2759"/>
<feature type="compositionally biased region" description="Basic and acidic residues" evidence="1">
    <location>
        <begin position="1"/>
        <end position="10"/>
    </location>
</feature>
<dbReference type="GO" id="GO:0005096">
    <property type="term" value="F:GTPase activator activity"/>
    <property type="evidence" value="ECO:0007669"/>
    <property type="project" value="TreeGrafter"/>
</dbReference>
<feature type="compositionally biased region" description="Polar residues" evidence="1">
    <location>
        <begin position="46"/>
        <end position="59"/>
    </location>
</feature>
<organism evidence="3">
    <name type="scientific">Absidia glauca</name>
    <name type="common">Pin mould</name>
    <dbReference type="NCBI Taxonomy" id="4829"/>
    <lineage>
        <taxon>Eukaryota</taxon>
        <taxon>Fungi</taxon>
        <taxon>Fungi incertae sedis</taxon>
        <taxon>Mucoromycota</taxon>
        <taxon>Mucoromycotina</taxon>
        <taxon>Mucoromycetes</taxon>
        <taxon>Mucorales</taxon>
        <taxon>Cunninghamellaceae</taxon>
        <taxon>Absidia</taxon>
    </lineage>
</organism>
<dbReference type="Proteomes" id="UP000078561">
    <property type="component" value="Unassembled WGS sequence"/>
</dbReference>
<dbReference type="EMBL" id="LT555008">
    <property type="protein sequence ID" value="SAM09274.1"/>
    <property type="molecule type" value="Genomic_DNA"/>
</dbReference>
<dbReference type="STRING" id="4829.A0A168T0S0"/>
<dbReference type="InParanoid" id="A0A168T0S0"/>
<protein>
    <recommendedName>
        <fullName evidence="2">Rab-GAP TBC domain-containing protein</fullName>
    </recommendedName>
</protein>
<gene>
    <name evidence="3" type="primary">ABSGL_14950.1 scaffold 15162</name>
</gene>
<dbReference type="SMART" id="SM00164">
    <property type="entry name" value="TBC"/>
    <property type="match status" value="1"/>
</dbReference>
<feature type="region of interest" description="Disordered" evidence="1">
    <location>
        <begin position="1"/>
        <end position="107"/>
    </location>
</feature>
<dbReference type="PANTHER" id="PTHR47219">
    <property type="entry name" value="RAB GTPASE-ACTIVATING PROTEIN 1-LIKE"/>
    <property type="match status" value="1"/>
</dbReference>
<dbReference type="Gene3D" id="1.10.472.80">
    <property type="entry name" value="Ypt/Rab-GAP domain of gyp1p, domain 3"/>
    <property type="match status" value="1"/>
</dbReference>
<dbReference type="InterPro" id="IPR000195">
    <property type="entry name" value="Rab-GAP-TBC_dom"/>
</dbReference>
<feature type="region of interest" description="Disordered" evidence="1">
    <location>
        <begin position="134"/>
        <end position="169"/>
    </location>
</feature>
<dbReference type="AlphaFoldDB" id="A0A168T0S0"/>
<dbReference type="Gene3D" id="1.10.8.270">
    <property type="entry name" value="putative rabgap domain of human tbc1 domain family member 14 like domains"/>
    <property type="match status" value="1"/>
</dbReference>
<keyword evidence="4" id="KW-1185">Reference proteome</keyword>
<dbReference type="Pfam" id="PF00566">
    <property type="entry name" value="RabGAP-TBC"/>
    <property type="match status" value="1"/>
</dbReference>
<evidence type="ECO:0000259" key="2">
    <source>
        <dbReference type="PROSITE" id="PS50086"/>
    </source>
</evidence>
<reference evidence="3" key="1">
    <citation type="submission" date="2016-04" db="EMBL/GenBank/DDBJ databases">
        <authorList>
            <person name="Evans L.H."/>
            <person name="Alamgir A."/>
            <person name="Owens N."/>
            <person name="Weber N.D."/>
            <person name="Virtaneva K."/>
            <person name="Barbian K."/>
            <person name="Babar A."/>
            <person name="Rosenke K."/>
        </authorList>
    </citation>
    <scope>NUCLEOTIDE SEQUENCE [LARGE SCALE GENOMIC DNA]</scope>
    <source>
        <strain evidence="3">CBS 101.48</strain>
    </source>
</reference>
<dbReference type="Gene3D" id="1.10.10.750">
    <property type="entry name" value="Ypt/Rab-GAP domain of gyp1p, domain 1"/>
    <property type="match status" value="1"/>
</dbReference>
<feature type="compositionally biased region" description="Low complexity" evidence="1">
    <location>
        <begin position="27"/>
        <end position="44"/>
    </location>
</feature>
<dbReference type="InterPro" id="IPR035969">
    <property type="entry name" value="Rab-GAP_TBC_sf"/>
</dbReference>
<dbReference type="PANTHER" id="PTHR47219:SF20">
    <property type="entry name" value="TBC1 DOMAIN FAMILY MEMBER 2B"/>
    <property type="match status" value="1"/>
</dbReference>
<sequence>MPNDSPEKTRSFSLKRSLTARHIPSLAKKTSSRTRASSFTTRFRPVQSNVTQSYATTTSPCPPSPFLTVDDATCGPTSSVGSDSEDDDFAENEKIPDPNPSRLSTGHTLKKKLSISFKEKLNLTRRSTTSRLHLWKPRYKDEQQQQQPKLYDDTKGPYPPPPTVDLNRRDQYGFTRSTQWVTAEEYDAFDQQYRAITDRRTQKWRALLDEHNGEWPQRSSKFKRYIRKGIPPEFRRQAWLYYSGGEAKMKQQPGVYQQCVQKAMTLGTTNEHLDIIERDLHRTFPDNIHFKPTSDTQDEAPAIQSLRRILYAFSVYSPSIGYCQSLNYIAGMLLLFMTDEEEAFWTFVALIHDILPPNVYDVTMEGASIDQDILMMLLSERCPLIWQRVSGGQGFWACEQDGMPTSSLVTSHWFLTLFINILPTEVKASYIM</sequence>
<name>A0A168T0S0_ABSGL</name>
<evidence type="ECO:0000256" key="1">
    <source>
        <dbReference type="SAM" id="MobiDB-lite"/>
    </source>
</evidence>
<proteinExistence type="predicted"/>
<dbReference type="PROSITE" id="PS50086">
    <property type="entry name" value="TBC_RABGAP"/>
    <property type="match status" value="1"/>
</dbReference>
<evidence type="ECO:0000313" key="3">
    <source>
        <dbReference type="EMBL" id="SAM09274.1"/>
    </source>
</evidence>
<accession>A0A168T0S0</accession>
<dbReference type="InterPro" id="IPR050302">
    <property type="entry name" value="Rab_GAP_TBC_domain"/>
</dbReference>
<dbReference type="FunFam" id="1.10.8.270:FF:000026">
    <property type="entry name" value="TBC (Tre-2/Bub2/Cdc16) domain family"/>
    <property type="match status" value="1"/>
</dbReference>
<feature type="domain" description="Rab-GAP TBC" evidence="2">
    <location>
        <begin position="229"/>
        <end position="432"/>
    </location>
</feature>
<dbReference type="GO" id="GO:0031267">
    <property type="term" value="F:small GTPase binding"/>
    <property type="evidence" value="ECO:0007669"/>
    <property type="project" value="TreeGrafter"/>
</dbReference>